<dbReference type="InterPro" id="IPR014825">
    <property type="entry name" value="DNA_alkylation"/>
</dbReference>
<proteinExistence type="predicted"/>
<organism evidence="1">
    <name type="scientific">uncultured Dysgonomonas sp</name>
    <dbReference type="NCBI Taxonomy" id="206096"/>
    <lineage>
        <taxon>Bacteria</taxon>
        <taxon>Pseudomonadati</taxon>
        <taxon>Bacteroidota</taxon>
        <taxon>Bacteroidia</taxon>
        <taxon>Bacteroidales</taxon>
        <taxon>Dysgonomonadaceae</taxon>
        <taxon>Dysgonomonas</taxon>
        <taxon>environmental samples</taxon>
    </lineage>
</organism>
<evidence type="ECO:0000313" key="1">
    <source>
        <dbReference type="EMBL" id="SBW00494.1"/>
    </source>
</evidence>
<dbReference type="AlphaFoldDB" id="A0A212JM24"/>
<dbReference type="PANTHER" id="PTHR41291:SF1">
    <property type="entry name" value="DNA ALKYLATION REPAIR PROTEIN"/>
    <property type="match status" value="1"/>
</dbReference>
<dbReference type="RefSeq" id="WP_296949348.1">
    <property type="nucleotide sequence ID" value="NZ_LT599021.1"/>
</dbReference>
<evidence type="ECO:0008006" key="2">
    <source>
        <dbReference type="Google" id="ProtNLM"/>
    </source>
</evidence>
<name>A0A212JM24_9BACT</name>
<accession>A0A212JM24</accession>
<dbReference type="Pfam" id="PF08713">
    <property type="entry name" value="DNA_alkylation"/>
    <property type="match status" value="1"/>
</dbReference>
<dbReference type="EMBL" id="FLUL01000001">
    <property type="protein sequence ID" value="SBW00494.1"/>
    <property type="molecule type" value="Genomic_DNA"/>
</dbReference>
<dbReference type="InterPro" id="IPR016024">
    <property type="entry name" value="ARM-type_fold"/>
</dbReference>
<protein>
    <recommendedName>
        <fullName evidence="2">DNA alkylation repair enzyme</fullName>
    </recommendedName>
</protein>
<dbReference type="PANTHER" id="PTHR41291">
    <property type="entry name" value="DNA ALKYLATION REPAIR PROTEIN"/>
    <property type="match status" value="1"/>
</dbReference>
<reference evidence="1" key="1">
    <citation type="submission" date="2016-04" db="EMBL/GenBank/DDBJ databases">
        <authorList>
            <person name="Evans L.H."/>
            <person name="Alamgir A."/>
            <person name="Owens N."/>
            <person name="Weber N.D."/>
            <person name="Virtaneva K."/>
            <person name="Barbian K."/>
            <person name="Babar A."/>
            <person name="Rosenke K."/>
        </authorList>
    </citation>
    <scope>NUCLEOTIDE SEQUENCE</scope>
    <source>
        <strain evidence="1">86-2</strain>
    </source>
</reference>
<dbReference type="Gene3D" id="1.25.10.90">
    <property type="match status" value="1"/>
</dbReference>
<sequence length="221" mass="25670">MQEDIIKDIRKRCRMAMNGIVSTNMRQRGLDYKLNFGLSVQQIKDLAKRYQPDSELAETLWADNTRELKILATLLYPTDSFTKEKAYEWGVSIPNQEIREQVCANSLQNVAFAREIALEWANSTVTDIRTTGYWLLARLFIAKKTEPVAVELVSTIWDDVISENIFLRNAALLTLKHIGRQSKDIADRILQKLSVYKEDKDLIKQEAFNSMAFEFDYFFEN</sequence>
<gene>
    <name evidence="1" type="ORF">KL86DYS2_11863</name>
</gene>
<dbReference type="SUPFAM" id="SSF48371">
    <property type="entry name" value="ARM repeat"/>
    <property type="match status" value="1"/>
</dbReference>